<dbReference type="EMBL" id="GG663367">
    <property type="protein sequence ID" value="EEH07577.1"/>
    <property type="molecule type" value="Genomic_DNA"/>
</dbReference>
<dbReference type="HOGENOM" id="CLU_2262972_0_0_1"/>
<sequence>MKSGVPPILSRSVDRFKSPRSSLCAYHEFGCFTAGSKVGNAGEYQLEPRDGEAFIAGKALGSRQLLTDWPFEVSLTFPSHATHNPKVASAEFSFLVDKEMSIR</sequence>
<dbReference type="GeneID" id="69037472"/>
<gene>
    <name evidence="1" type="ORF">HCBG_04456</name>
</gene>
<evidence type="ECO:0000313" key="1">
    <source>
        <dbReference type="EMBL" id="EEH07577.1"/>
    </source>
</evidence>
<keyword evidence="2" id="KW-1185">Reference proteome</keyword>
<dbReference type="RefSeq" id="XP_045288058.1">
    <property type="nucleotide sequence ID" value="XM_045431505.1"/>
</dbReference>
<accession>C0NLS6</accession>
<name>C0NLS6_AJECG</name>
<reference evidence="1" key="1">
    <citation type="submission" date="2009-02" db="EMBL/GenBank/DDBJ databases">
        <title>The Genome Sequence of Ajellomyces capsulatus strain G186AR.</title>
        <authorList>
            <consortium name="The Broad Institute Genome Sequencing Platform"/>
            <person name="Champion M."/>
            <person name="Cuomo C."/>
            <person name="Ma L.-J."/>
            <person name="Henn M.R."/>
            <person name="Sil A."/>
            <person name="Goldman B."/>
            <person name="Young S.K."/>
            <person name="Kodira C.D."/>
            <person name="Zeng Q."/>
            <person name="Koehrsen M."/>
            <person name="Alvarado L."/>
            <person name="Berlin A."/>
            <person name="Borenstein D."/>
            <person name="Chen Z."/>
            <person name="Engels R."/>
            <person name="Freedman E."/>
            <person name="Gellesch M."/>
            <person name="Goldberg J."/>
            <person name="Griggs A."/>
            <person name="Gujja S."/>
            <person name="Heiman D."/>
            <person name="Hepburn T."/>
            <person name="Howarth C."/>
            <person name="Jen D."/>
            <person name="Larson L."/>
            <person name="Lewis B."/>
            <person name="Mehta T."/>
            <person name="Park D."/>
            <person name="Pearson M."/>
            <person name="Roberts A."/>
            <person name="Saif S."/>
            <person name="Shea T."/>
            <person name="Shenoy N."/>
            <person name="Sisk P."/>
            <person name="Stolte C."/>
            <person name="Sykes S."/>
            <person name="Walk T."/>
            <person name="White J."/>
            <person name="Yandava C."/>
            <person name="Klein B."/>
            <person name="McEwen J.G."/>
            <person name="Puccia R."/>
            <person name="Goldman G.H."/>
            <person name="Felipe M.S."/>
            <person name="Nino-Vega G."/>
            <person name="San-Blas G."/>
            <person name="Taylor J."/>
            <person name="Mendoza L."/>
            <person name="Galagan J."/>
            <person name="Nusbaum C."/>
            <person name="Birren B."/>
        </authorList>
    </citation>
    <scope>NUCLEOTIDE SEQUENCE</scope>
    <source>
        <strain evidence="1">G186AR</strain>
    </source>
</reference>
<protein>
    <submittedName>
        <fullName evidence="1">Uncharacterized protein</fullName>
    </submittedName>
</protein>
<organism evidence="1 2">
    <name type="scientific">Ajellomyces capsulatus (strain G186AR / H82 / ATCC MYA-2454 / RMSCC 2432)</name>
    <name type="common">Darling's disease fungus</name>
    <name type="synonym">Histoplasma capsulatum</name>
    <dbReference type="NCBI Taxonomy" id="447093"/>
    <lineage>
        <taxon>Eukaryota</taxon>
        <taxon>Fungi</taxon>
        <taxon>Dikarya</taxon>
        <taxon>Ascomycota</taxon>
        <taxon>Pezizomycotina</taxon>
        <taxon>Eurotiomycetes</taxon>
        <taxon>Eurotiomycetidae</taxon>
        <taxon>Onygenales</taxon>
        <taxon>Ajellomycetaceae</taxon>
        <taxon>Histoplasma</taxon>
    </lineage>
</organism>
<proteinExistence type="predicted"/>
<dbReference type="InParanoid" id="C0NLS6"/>
<dbReference type="AlphaFoldDB" id="C0NLS6"/>
<dbReference type="Proteomes" id="UP000001631">
    <property type="component" value="Unassembled WGS sequence"/>
</dbReference>
<evidence type="ECO:0000313" key="2">
    <source>
        <dbReference type="Proteomes" id="UP000001631"/>
    </source>
</evidence>